<comment type="similarity">
    <text evidence="1">Belongs to the universal stress protein A family.</text>
</comment>
<dbReference type="Proteomes" id="UP000611708">
    <property type="component" value="Unassembled WGS sequence"/>
</dbReference>
<sequence length="272" mass="29140">MALKDLLVLGGAGTQAAVTYGVWLSGVTGAFLTGAIPVIQPSFPPGLIAELPDDLVSRVRDEAADDATRAAQEFADAARDNAIQTDVIKFDATAGDIGYSFSRLARCFDACILPQPDPNGLYTTSIVEAALFGSGRPLLAVPYIYVGQHIKTVLIAWDGGVQAARAASDAMPLLKYAEQVQIVTVSKEEKRPHYSGRDLSRHLARHNIDTTVRTLPDEEIDVASMILSYAADHGADLIVMGGYGHSRLRELILGGTTREILRSMTVPVLLSH</sequence>
<dbReference type="Gene3D" id="3.40.50.12370">
    <property type="match status" value="1"/>
</dbReference>
<evidence type="ECO:0000259" key="2">
    <source>
        <dbReference type="Pfam" id="PF00582"/>
    </source>
</evidence>
<dbReference type="InterPro" id="IPR006016">
    <property type="entry name" value="UspA"/>
</dbReference>
<dbReference type="InterPro" id="IPR006015">
    <property type="entry name" value="Universal_stress_UspA"/>
</dbReference>
<dbReference type="EMBL" id="JADQDN010000006">
    <property type="protein sequence ID" value="MBF9196948.1"/>
    <property type="molecule type" value="Genomic_DNA"/>
</dbReference>
<evidence type="ECO:0000313" key="4">
    <source>
        <dbReference type="Proteomes" id="UP000611708"/>
    </source>
</evidence>
<reference evidence="3 4" key="1">
    <citation type="submission" date="2020-11" db="EMBL/GenBank/DDBJ databases">
        <authorList>
            <person name="Kim M.K."/>
        </authorList>
    </citation>
    <scope>NUCLEOTIDE SEQUENCE [LARGE SCALE GENOMIC DNA]</scope>
    <source>
        <strain evidence="3 4">BT290</strain>
    </source>
</reference>
<comment type="caution">
    <text evidence="3">The sequence shown here is derived from an EMBL/GenBank/DDBJ whole genome shotgun (WGS) entry which is preliminary data.</text>
</comment>
<evidence type="ECO:0000256" key="1">
    <source>
        <dbReference type="ARBA" id="ARBA00008791"/>
    </source>
</evidence>
<proteinExistence type="inferred from homology"/>
<gene>
    <name evidence="3" type="ORF">I2H36_12925</name>
</gene>
<protein>
    <submittedName>
        <fullName evidence="3">Universal stress protein</fullName>
    </submittedName>
</protein>
<dbReference type="PRINTS" id="PR01438">
    <property type="entry name" value="UNVRSLSTRESS"/>
</dbReference>
<dbReference type="CDD" id="cd00293">
    <property type="entry name" value="USP-like"/>
    <property type="match status" value="1"/>
</dbReference>
<dbReference type="RefSeq" id="WP_196264326.1">
    <property type="nucleotide sequence ID" value="NZ_JADQDN010000006.1"/>
</dbReference>
<dbReference type="SUPFAM" id="SSF52402">
    <property type="entry name" value="Adenine nucleotide alpha hydrolases-like"/>
    <property type="match status" value="1"/>
</dbReference>
<organism evidence="3 4">
    <name type="scientific">Microvirga terrestris</name>
    <dbReference type="NCBI Taxonomy" id="2791024"/>
    <lineage>
        <taxon>Bacteria</taxon>
        <taxon>Pseudomonadati</taxon>
        <taxon>Pseudomonadota</taxon>
        <taxon>Alphaproteobacteria</taxon>
        <taxon>Hyphomicrobiales</taxon>
        <taxon>Methylobacteriaceae</taxon>
        <taxon>Microvirga</taxon>
    </lineage>
</organism>
<name>A0ABS0HTX8_9HYPH</name>
<feature type="domain" description="UspA" evidence="2">
    <location>
        <begin position="190"/>
        <end position="270"/>
    </location>
</feature>
<dbReference type="Pfam" id="PF00582">
    <property type="entry name" value="Usp"/>
    <property type="match status" value="1"/>
</dbReference>
<keyword evidence="4" id="KW-1185">Reference proteome</keyword>
<dbReference type="PANTHER" id="PTHR46268:SF15">
    <property type="entry name" value="UNIVERSAL STRESS PROTEIN HP_0031"/>
    <property type="match status" value="1"/>
</dbReference>
<accession>A0ABS0HTX8</accession>
<dbReference type="PANTHER" id="PTHR46268">
    <property type="entry name" value="STRESS RESPONSE PROTEIN NHAX"/>
    <property type="match status" value="1"/>
</dbReference>
<evidence type="ECO:0000313" key="3">
    <source>
        <dbReference type="EMBL" id="MBF9196948.1"/>
    </source>
</evidence>